<dbReference type="SUPFAM" id="SSF69360">
    <property type="entry name" value="Cell wall binding repeat"/>
    <property type="match status" value="1"/>
</dbReference>
<evidence type="ECO:0000256" key="3">
    <source>
        <dbReference type="SAM" id="SignalP"/>
    </source>
</evidence>
<dbReference type="Proteomes" id="UP000198970">
    <property type="component" value="Chromosome I"/>
</dbReference>
<dbReference type="Pfam" id="PF19127">
    <property type="entry name" value="Choline_bind_3"/>
    <property type="match status" value="2"/>
</dbReference>
<protein>
    <submittedName>
        <fullName evidence="4">Cell wall binding repeat-containing protein</fullName>
    </submittedName>
</protein>
<feature type="signal peptide" evidence="3">
    <location>
        <begin position="1"/>
        <end position="25"/>
    </location>
</feature>
<evidence type="ECO:0000313" key="4">
    <source>
        <dbReference type="EMBL" id="SEU06072.1"/>
    </source>
</evidence>
<keyword evidence="1" id="KW-0677">Repeat</keyword>
<evidence type="ECO:0000256" key="1">
    <source>
        <dbReference type="ARBA" id="ARBA00022737"/>
    </source>
</evidence>
<gene>
    <name evidence="4" type="ORF">SAMN02745906_4512</name>
</gene>
<keyword evidence="5" id="KW-1185">Reference proteome</keyword>
<dbReference type="RefSeq" id="WP_100043551.1">
    <property type="nucleotide sequence ID" value="NZ_LT630003.1"/>
</dbReference>
<organism evidence="4 5">
    <name type="scientific">Lacrimispora sphenoides JCM 1415</name>
    <dbReference type="NCBI Taxonomy" id="1297793"/>
    <lineage>
        <taxon>Bacteria</taxon>
        <taxon>Bacillati</taxon>
        <taxon>Bacillota</taxon>
        <taxon>Clostridia</taxon>
        <taxon>Lachnospirales</taxon>
        <taxon>Lachnospiraceae</taxon>
        <taxon>Lacrimispora</taxon>
    </lineage>
</organism>
<sequence>MKNISRRGLILHGAAAAAVSLFLFAATVPFDSFAHTKDESIYLSGAWIKDEVGWRFFNQWNSSYPAGKWAEYQGHSYYFMDNGYMATGWRFINDNWYYFNPCQGKEEGSMVTGWVYDSDLCGWFYMNQIGIMVTGWHKIDGFWYYFNPNSDGLLGLMAVNQFVDGSYVDANGRMNEVR</sequence>
<keyword evidence="3" id="KW-0732">Signal</keyword>
<dbReference type="EMBL" id="LT630003">
    <property type="protein sequence ID" value="SEU06072.1"/>
    <property type="molecule type" value="Genomic_DNA"/>
</dbReference>
<name>A0ABY1CJ77_9FIRM</name>
<feature type="repeat" description="Cell wall-binding" evidence="2">
    <location>
        <begin position="133"/>
        <end position="152"/>
    </location>
</feature>
<evidence type="ECO:0000256" key="2">
    <source>
        <dbReference type="PROSITE-ProRule" id="PRU00591"/>
    </source>
</evidence>
<dbReference type="PROSITE" id="PS51170">
    <property type="entry name" value="CW"/>
    <property type="match status" value="1"/>
</dbReference>
<dbReference type="PROSITE" id="PS51318">
    <property type="entry name" value="TAT"/>
    <property type="match status" value="1"/>
</dbReference>
<reference evidence="4 5" key="1">
    <citation type="submission" date="2016-10" db="EMBL/GenBank/DDBJ databases">
        <authorList>
            <person name="Varghese N."/>
            <person name="Submissions S."/>
        </authorList>
    </citation>
    <scope>NUCLEOTIDE SEQUENCE [LARGE SCALE GENOMIC DNA]</scope>
    <source>
        <strain evidence="4 5">ATCC 19403</strain>
    </source>
</reference>
<proteinExistence type="predicted"/>
<evidence type="ECO:0000313" key="5">
    <source>
        <dbReference type="Proteomes" id="UP000198970"/>
    </source>
</evidence>
<accession>A0ABY1CJ77</accession>
<dbReference type="InterPro" id="IPR018337">
    <property type="entry name" value="Cell_wall/Cho-bd_repeat"/>
</dbReference>
<feature type="chain" id="PRO_5047114163" evidence="3">
    <location>
        <begin position="26"/>
        <end position="178"/>
    </location>
</feature>
<dbReference type="Gene3D" id="2.10.270.10">
    <property type="entry name" value="Cholin Binding"/>
    <property type="match status" value="1"/>
</dbReference>
<dbReference type="InterPro" id="IPR006311">
    <property type="entry name" value="TAT_signal"/>
</dbReference>